<dbReference type="InterPro" id="IPR037069">
    <property type="entry name" value="AcylCoA_DH/ox_N_sf"/>
</dbReference>
<dbReference type="GO" id="GO:0070991">
    <property type="term" value="F:medium-chain fatty acyl-CoA dehydrogenase activity"/>
    <property type="evidence" value="ECO:0007669"/>
    <property type="project" value="UniProtKB-EC"/>
</dbReference>
<dbReference type="PANTHER" id="PTHR43884">
    <property type="entry name" value="ACYL-COA DEHYDROGENASE"/>
    <property type="match status" value="1"/>
</dbReference>
<keyword evidence="4" id="KW-0274">FAD</keyword>
<evidence type="ECO:0000313" key="7">
    <source>
        <dbReference type="EMBL" id="MBB2992354.1"/>
    </source>
</evidence>
<dbReference type="EC" id="1.3.8.7" evidence="7"/>
<proteinExistence type="inferred from homology"/>
<evidence type="ECO:0000256" key="3">
    <source>
        <dbReference type="ARBA" id="ARBA00022630"/>
    </source>
</evidence>
<evidence type="ECO:0000256" key="1">
    <source>
        <dbReference type="ARBA" id="ARBA00001974"/>
    </source>
</evidence>
<evidence type="ECO:0000313" key="8">
    <source>
        <dbReference type="Proteomes" id="UP000550501"/>
    </source>
</evidence>
<comment type="similarity">
    <text evidence="2">Belongs to the acyl-CoA dehydrogenase family.</text>
</comment>
<dbReference type="Proteomes" id="UP000550501">
    <property type="component" value="Unassembled WGS sequence"/>
</dbReference>
<evidence type="ECO:0000259" key="6">
    <source>
        <dbReference type="Pfam" id="PF00441"/>
    </source>
</evidence>
<keyword evidence="3" id="KW-0285">Flavoprotein</keyword>
<evidence type="ECO:0000256" key="2">
    <source>
        <dbReference type="ARBA" id="ARBA00009347"/>
    </source>
</evidence>
<sequence length="329" mass="34829">MTTPGVEPALAQMMDSVFAEHGADTDLWQRLDALGLVRLTGAEDDGGSGAGWPEASELLSAAVRHSVRIPVAEHDLLACWLLDAAGVGSDAAVRTVCVLDGDGRAAGVPWASQCDRIALVWPRGGGYAVADVSTDEVSIIQGLNMIDEPRDGVTADPTAHAGTDLDPMLVRQLRLKSALVRAIQICAALDRALELTIEHAASREQFGRPLAKFQAVQHQIADIAAEAALARSATESALAAATTDWSSPHLEFLVASARSCAGHAATVVVRNAHQVHGAIGTTREHRLHEYTRAALAWRSEFGSVRHWDARLTQMAMDAGPGGAWPLICP</sequence>
<dbReference type="Gene3D" id="1.10.540.10">
    <property type="entry name" value="Acyl-CoA dehydrogenase/oxidase, N-terminal domain"/>
    <property type="match status" value="1"/>
</dbReference>
<dbReference type="AlphaFoldDB" id="A0A839QC19"/>
<comment type="cofactor">
    <cofactor evidence="1">
        <name>FAD</name>
        <dbReference type="ChEBI" id="CHEBI:57692"/>
    </cofactor>
</comment>
<dbReference type="InterPro" id="IPR009100">
    <property type="entry name" value="AcylCoA_DH/oxidase_NM_dom_sf"/>
</dbReference>
<feature type="domain" description="Acyl-CoA dehydrogenase/oxidase C-terminal" evidence="6">
    <location>
        <begin position="180"/>
        <end position="298"/>
    </location>
</feature>
<dbReference type="SUPFAM" id="SSF47203">
    <property type="entry name" value="Acyl-CoA dehydrogenase C-terminal domain-like"/>
    <property type="match status" value="1"/>
</dbReference>
<dbReference type="PANTHER" id="PTHR43884:SF20">
    <property type="entry name" value="ACYL-COA DEHYDROGENASE FADE28"/>
    <property type="match status" value="1"/>
</dbReference>
<protein>
    <submittedName>
        <fullName evidence="7">Acyl-CoA dehydrogenase</fullName>
        <ecNumber evidence="7">1.3.8.7</ecNumber>
    </submittedName>
</protein>
<dbReference type="EMBL" id="JACHVU010000009">
    <property type="protein sequence ID" value="MBB2992354.1"/>
    <property type="molecule type" value="Genomic_DNA"/>
</dbReference>
<keyword evidence="5 7" id="KW-0560">Oxidoreductase</keyword>
<accession>A0A839QC19</accession>
<reference evidence="7 8" key="1">
    <citation type="submission" date="2020-08" db="EMBL/GenBank/DDBJ databases">
        <title>The Agave Microbiome: Exploring the role of microbial communities in plant adaptations to desert environments.</title>
        <authorList>
            <person name="Partida-Martinez L.P."/>
        </authorList>
    </citation>
    <scope>NUCLEOTIDE SEQUENCE [LARGE SCALE GENOMIC DNA]</scope>
    <source>
        <strain evidence="7 8">AT2.18</strain>
    </source>
</reference>
<evidence type="ECO:0000256" key="5">
    <source>
        <dbReference type="ARBA" id="ARBA00023002"/>
    </source>
</evidence>
<dbReference type="SUPFAM" id="SSF56645">
    <property type="entry name" value="Acyl-CoA dehydrogenase NM domain-like"/>
    <property type="match status" value="1"/>
</dbReference>
<keyword evidence="8" id="KW-1185">Reference proteome</keyword>
<dbReference type="GO" id="GO:0050660">
    <property type="term" value="F:flavin adenine dinucleotide binding"/>
    <property type="evidence" value="ECO:0007669"/>
    <property type="project" value="InterPro"/>
</dbReference>
<dbReference type="InterPro" id="IPR036250">
    <property type="entry name" value="AcylCo_DH-like_C"/>
</dbReference>
<dbReference type="RefSeq" id="WP_183470988.1">
    <property type="nucleotide sequence ID" value="NZ_JACHVU010000009.1"/>
</dbReference>
<comment type="caution">
    <text evidence="7">The sequence shown here is derived from an EMBL/GenBank/DDBJ whole genome shotgun (WGS) entry which is preliminary data.</text>
</comment>
<dbReference type="InterPro" id="IPR009075">
    <property type="entry name" value="AcylCo_DH/oxidase_C"/>
</dbReference>
<organism evidence="7 8">
    <name type="scientific">Mycolicibacterium iranicum</name>
    <name type="common">Mycobacterium iranicum</name>
    <dbReference type="NCBI Taxonomy" id="912594"/>
    <lineage>
        <taxon>Bacteria</taxon>
        <taxon>Bacillati</taxon>
        <taxon>Actinomycetota</taxon>
        <taxon>Actinomycetes</taxon>
        <taxon>Mycobacteriales</taxon>
        <taxon>Mycobacteriaceae</taxon>
        <taxon>Mycolicibacterium</taxon>
    </lineage>
</organism>
<name>A0A839QC19_MYCIR</name>
<gene>
    <name evidence="7" type="ORF">FHR72_003853</name>
</gene>
<dbReference type="Gene3D" id="1.20.140.10">
    <property type="entry name" value="Butyryl-CoA Dehydrogenase, subunit A, domain 3"/>
    <property type="match status" value="1"/>
</dbReference>
<dbReference type="Pfam" id="PF00441">
    <property type="entry name" value="Acyl-CoA_dh_1"/>
    <property type="match status" value="1"/>
</dbReference>
<evidence type="ECO:0000256" key="4">
    <source>
        <dbReference type="ARBA" id="ARBA00022827"/>
    </source>
</evidence>